<feature type="region of interest" description="Disordered" evidence="1">
    <location>
        <begin position="260"/>
        <end position="286"/>
    </location>
</feature>
<organism evidence="3 4">
    <name type="scientific">Plicaturopsis crispa FD-325 SS-3</name>
    <dbReference type="NCBI Taxonomy" id="944288"/>
    <lineage>
        <taxon>Eukaryota</taxon>
        <taxon>Fungi</taxon>
        <taxon>Dikarya</taxon>
        <taxon>Basidiomycota</taxon>
        <taxon>Agaricomycotina</taxon>
        <taxon>Agaricomycetes</taxon>
        <taxon>Agaricomycetidae</taxon>
        <taxon>Amylocorticiales</taxon>
        <taxon>Amylocorticiaceae</taxon>
        <taxon>Plicatura</taxon>
        <taxon>Plicaturopsis crispa</taxon>
    </lineage>
</organism>
<dbReference type="PANTHER" id="PTHR36223">
    <property type="entry name" value="BETA-LACTAMASE-TYPE TRANSPEPTIDASE FOLD DOMAIN CONTAINING PROTEIN"/>
    <property type="match status" value="1"/>
</dbReference>
<gene>
    <name evidence="3" type="ORF">PLICRDRAFT_167971</name>
</gene>
<dbReference type="Proteomes" id="UP000053263">
    <property type="component" value="Unassembled WGS sequence"/>
</dbReference>
<keyword evidence="4" id="KW-1185">Reference proteome</keyword>
<dbReference type="Pfam" id="PF25534">
    <property type="entry name" value="DUF7918"/>
    <property type="match status" value="1"/>
</dbReference>
<accession>A0A0C9SR65</accession>
<evidence type="ECO:0000256" key="1">
    <source>
        <dbReference type="SAM" id="MobiDB-lite"/>
    </source>
</evidence>
<dbReference type="EMBL" id="KN832571">
    <property type="protein sequence ID" value="KII84412.1"/>
    <property type="molecule type" value="Genomic_DNA"/>
</dbReference>
<dbReference type="PANTHER" id="PTHR36223:SF1">
    <property type="entry name" value="TRANSCRIPTION ELONGATION FACTOR EAF N-TERMINAL DOMAIN-CONTAINING PROTEIN"/>
    <property type="match status" value="1"/>
</dbReference>
<sequence length="286" mass="31779">MLQSNDFAAWVEVDNEKLTTYGEETQNSGKTVTGWIPSQAGKAFSVHWKDMAMKRKDLMAGFVSLDGFSCGGNIIRPFHERTGADTAEVKKDCVYTSSTTIRKFTFSQLETTDDDRSLKDTSALKNVGEIEIKVWRVTKGAVRAASYAAVPQSEKVHERSKKAMSHRVGFESAKADRPAPATTVDVNYVDKEPLVTFLFKYRSLDQLKANGIIPPSVGEKRRRASDLEAETVTVDDDDDGDAKRMKALRAEMKAIEARNAKKAKRVKTEPKAEKKFSASTDIIDLT</sequence>
<proteinExistence type="predicted"/>
<feature type="domain" description="DUF7918" evidence="2">
    <location>
        <begin position="11"/>
        <end position="216"/>
    </location>
</feature>
<name>A0A0C9SR65_PLICR</name>
<dbReference type="OrthoDB" id="3364132at2759"/>
<protein>
    <recommendedName>
        <fullName evidence="2">DUF7918 domain-containing protein</fullName>
    </recommendedName>
</protein>
<evidence type="ECO:0000313" key="4">
    <source>
        <dbReference type="Proteomes" id="UP000053263"/>
    </source>
</evidence>
<dbReference type="HOGENOM" id="CLU_060356_0_1_1"/>
<dbReference type="InterPro" id="IPR057678">
    <property type="entry name" value="DUF7918"/>
</dbReference>
<dbReference type="AlphaFoldDB" id="A0A0C9SR65"/>
<evidence type="ECO:0000313" key="3">
    <source>
        <dbReference type="EMBL" id="KII84412.1"/>
    </source>
</evidence>
<feature type="compositionally biased region" description="Basic and acidic residues" evidence="1">
    <location>
        <begin position="266"/>
        <end position="276"/>
    </location>
</feature>
<reference evidence="3 4" key="1">
    <citation type="submission" date="2014-06" db="EMBL/GenBank/DDBJ databases">
        <title>Evolutionary Origins and Diversification of the Mycorrhizal Mutualists.</title>
        <authorList>
            <consortium name="DOE Joint Genome Institute"/>
            <consortium name="Mycorrhizal Genomics Consortium"/>
            <person name="Kohler A."/>
            <person name="Kuo A."/>
            <person name="Nagy L.G."/>
            <person name="Floudas D."/>
            <person name="Copeland A."/>
            <person name="Barry K.W."/>
            <person name="Cichocki N."/>
            <person name="Veneault-Fourrey C."/>
            <person name="LaButti K."/>
            <person name="Lindquist E.A."/>
            <person name="Lipzen A."/>
            <person name="Lundell T."/>
            <person name="Morin E."/>
            <person name="Murat C."/>
            <person name="Riley R."/>
            <person name="Ohm R."/>
            <person name="Sun H."/>
            <person name="Tunlid A."/>
            <person name="Henrissat B."/>
            <person name="Grigoriev I.V."/>
            <person name="Hibbett D.S."/>
            <person name="Martin F."/>
        </authorList>
    </citation>
    <scope>NUCLEOTIDE SEQUENCE [LARGE SCALE GENOMIC DNA]</scope>
    <source>
        <strain evidence="3 4">FD-325 SS-3</strain>
    </source>
</reference>
<evidence type="ECO:0000259" key="2">
    <source>
        <dbReference type="Pfam" id="PF25534"/>
    </source>
</evidence>